<evidence type="ECO:0000256" key="1">
    <source>
        <dbReference type="SAM" id="MobiDB-lite"/>
    </source>
</evidence>
<dbReference type="Proteomes" id="UP000327157">
    <property type="component" value="Chromosome 1"/>
</dbReference>
<reference evidence="3" key="2">
    <citation type="submission" date="2019-10" db="EMBL/GenBank/DDBJ databases">
        <title>A de novo genome assembly of a pear dwarfing rootstock.</title>
        <authorList>
            <person name="Wang F."/>
            <person name="Wang J."/>
            <person name="Li S."/>
            <person name="Zhang Y."/>
            <person name="Fang M."/>
            <person name="Ma L."/>
            <person name="Zhao Y."/>
            <person name="Jiang S."/>
        </authorList>
    </citation>
    <scope>NUCLEOTIDE SEQUENCE [LARGE SCALE GENOMIC DNA]</scope>
</reference>
<dbReference type="EMBL" id="SMOL01000768">
    <property type="protein sequence ID" value="KAB2597484.1"/>
    <property type="molecule type" value="Genomic_DNA"/>
</dbReference>
<dbReference type="OrthoDB" id="1433721at2759"/>
<name>A0A5N5FGH9_9ROSA</name>
<proteinExistence type="predicted"/>
<feature type="compositionally biased region" description="Basic and acidic residues" evidence="1">
    <location>
        <begin position="171"/>
        <end position="188"/>
    </location>
</feature>
<reference evidence="2 3" key="1">
    <citation type="submission" date="2019-09" db="EMBL/GenBank/DDBJ databases">
        <authorList>
            <person name="Ou C."/>
        </authorList>
    </citation>
    <scope>NUCLEOTIDE SEQUENCE [LARGE SCALE GENOMIC DNA]</scope>
    <source>
        <strain evidence="2">S2</strain>
        <tissue evidence="2">Leaf</tissue>
    </source>
</reference>
<comment type="caution">
    <text evidence="2">The sequence shown here is derived from an EMBL/GenBank/DDBJ whole genome shotgun (WGS) entry which is preliminary data.</text>
</comment>
<reference evidence="2 3" key="3">
    <citation type="submission" date="2019-11" db="EMBL/GenBank/DDBJ databases">
        <title>A de novo genome assembly of a pear dwarfing rootstock.</title>
        <authorList>
            <person name="Wang F."/>
            <person name="Wang J."/>
            <person name="Li S."/>
            <person name="Zhang Y."/>
            <person name="Fang M."/>
            <person name="Ma L."/>
            <person name="Zhao Y."/>
            <person name="Jiang S."/>
        </authorList>
    </citation>
    <scope>NUCLEOTIDE SEQUENCE [LARGE SCALE GENOMIC DNA]</scope>
    <source>
        <strain evidence="2">S2</strain>
        <tissue evidence="2">Leaf</tissue>
    </source>
</reference>
<evidence type="ECO:0008006" key="4">
    <source>
        <dbReference type="Google" id="ProtNLM"/>
    </source>
</evidence>
<gene>
    <name evidence="2" type="ORF">D8674_000404</name>
</gene>
<protein>
    <recommendedName>
        <fullName evidence="4">Aminotransferase-like plant mobile domain-containing protein</fullName>
    </recommendedName>
</protein>
<accession>A0A5N5FGH9</accession>
<feature type="compositionally biased region" description="Basic residues" evidence="1">
    <location>
        <begin position="230"/>
        <end position="245"/>
    </location>
</feature>
<organism evidence="2 3">
    <name type="scientific">Pyrus ussuriensis x Pyrus communis</name>
    <dbReference type="NCBI Taxonomy" id="2448454"/>
    <lineage>
        <taxon>Eukaryota</taxon>
        <taxon>Viridiplantae</taxon>
        <taxon>Streptophyta</taxon>
        <taxon>Embryophyta</taxon>
        <taxon>Tracheophyta</taxon>
        <taxon>Spermatophyta</taxon>
        <taxon>Magnoliopsida</taxon>
        <taxon>eudicotyledons</taxon>
        <taxon>Gunneridae</taxon>
        <taxon>Pentapetalae</taxon>
        <taxon>rosids</taxon>
        <taxon>fabids</taxon>
        <taxon>Rosales</taxon>
        <taxon>Rosaceae</taxon>
        <taxon>Amygdaloideae</taxon>
        <taxon>Maleae</taxon>
        <taxon>Pyrus</taxon>
    </lineage>
</organism>
<sequence length="405" mass="44904">MAPKLCTACESGEGIVNLCHRLNDLHLLQVGLNLFIFFEKEEFTLNPYSIEARISASKLEAVHSFDDVATGPFIMAHLYHLLHEMTKVEPFETNINETIWILQFWLQWYCLEFWAANLEFPEGNTEEVGVGPENEAVDALVIQEATAKIARQKVGSSHAFGDAGDISELFSEPKAEAGPEVETRDSRRARVSVVESSKSELEERPQAQLALAGPRASKLSSAHPIEVGRKKQKAARPPATKKHALTPKETQSMHETTHQPTLAFREPIVSKIPVVSEFSPLAVSKDALPQPPKASRVIGIPITQTRKAAASAPESSSSIFVEAASAPTAFRGARVMPLPLAFILTMTSLPELVREFGQIKTKLRGFNEWMQRDFIASFSLKALQEVKKALTKLYKAQQMSKVQYE</sequence>
<keyword evidence="3" id="KW-1185">Reference proteome</keyword>
<evidence type="ECO:0000313" key="2">
    <source>
        <dbReference type="EMBL" id="KAB2597484.1"/>
    </source>
</evidence>
<evidence type="ECO:0000313" key="3">
    <source>
        <dbReference type="Proteomes" id="UP000327157"/>
    </source>
</evidence>
<feature type="region of interest" description="Disordered" evidence="1">
    <location>
        <begin position="170"/>
        <end position="258"/>
    </location>
</feature>
<dbReference type="AlphaFoldDB" id="A0A5N5FGH9"/>